<keyword evidence="2" id="KW-1185">Reference proteome</keyword>
<organism evidence="1 2">
    <name type="scientific">Steroidobacter denitrificans</name>
    <dbReference type="NCBI Taxonomy" id="465721"/>
    <lineage>
        <taxon>Bacteria</taxon>
        <taxon>Pseudomonadati</taxon>
        <taxon>Pseudomonadota</taxon>
        <taxon>Gammaproteobacteria</taxon>
        <taxon>Steroidobacterales</taxon>
        <taxon>Steroidobacteraceae</taxon>
        <taxon>Steroidobacter</taxon>
    </lineage>
</organism>
<sequence length="86" mass="9194">MLHGVNANLLRKWVSQADGARPSRRKRQATLPVPALLAVKAVESSAPAQASRGYVELIVAGGTLRLYGRIDPQTLSVALDCLVRCA</sequence>
<dbReference type="Proteomes" id="UP000070250">
    <property type="component" value="Chromosome"/>
</dbReference>
<gene>
    <name evidence="1" type="ORF">ACG33_10645</name>
</gene>
<dbReference type="STRING" id="465721.ACG33_10645"/>
<accession>A0A127FD60</accession>
<proteinExistence type="predicted"/>
<evidence type="ECO:0000313" key="1">
    <source>
        <dbReference type="EMBL" id="AMN47548.1"/>
    </source>
</evidence>
<name>A0A127FD60_STEDE</name>
<dbReference type="KEGG" id="sdf:ACG33_10645"/>
<protein>
    <submittedName>
        <fullName evidence="1">Uncharacterized protein</fullName>
    </submittedName>
</protein>
<dbReference type="EMBL" id="CP011971">
    <property type="protein sequence ID" value="AMN47548.1"/>
    <property type="molecule type" value="Genomic_DNA"/>
</dbReference>
<reference evidence="1 2" key="1">
    <citation type="submission" date="2015-06" db="EMBL/GenBank/DDBJ databases">
        <title>A Comprehensive Approach to Explore the Metabolic and Phylogenetic Diversity of Bacterial Steroid Degradation in the Environment: Testosterone as an Example.</title>
        <authorList>
            <person name="Yang F.-C."/>
            <person name="Chen Y.-L."/>
            <person name="Yu C.-P."/>
            <person name="Tang S.-L."/>
            <person name="Wang P.-H."/>
            <person name="Ismail W."/>
            <person name="Wang C.-H."/>
            <person name="Yang C.-Y."/>
            <person name="Chiang Y.-R."/>
        </authorList>
    </citation>
    <scope>NUCLEOTIDE SEQUENCE [LARGE SCALE GENOMIC DNA]</scope>
    <source>
        <strain evidence="1 2">DSM 18526</strain>
    </source>
</reference>
<evidence type="ECO:0000313" key="2">
    <source>
        <dbReference type="Proteomes" id="UP000070250"/>
    </source>
</evidence>
<dbReference type="AlphaFoldDB" id="A0A127FD60"/>